<comment type="caution">
    <text evidence="2">The sequence shown here is derived from an EMBL/GenBank/DDBJ whole genome shotgun (WGS) entry which is preliminary data.</text>
</comment>
<reference evidence="1" key="4">
    <citation type="submission" date="2024-05" db="EMBL/GenBank/DDBJ databases">
        <authorList>
            <person name="Sun Q."/>
            <person name="Zhou Y."/>
        </authorList>
    </citation>
    <scope>NUCLEOTIDE SEQUENCE</scope>
    <source>
        <strain evidence="1">CGMCC 1.11013</strain>
    </source>
</reference>
<dbReference type="Proteomes" id="UP000597138">
    <property type="component" value="Unassembled WGS sequence"/>
</dbReference>
<reference evidence="2 3" key="2">
    <citation type="submission" date="2014-03" db="EMBL/GenBank/DDBJ databases">
        <title>Draft Genome Sequences of Four Burkholderia Strains.</title>
        <authorList>
            <person name="Liu X.Y."/>
            <person name="Li C.X."/>
            <person name="Xu J.H."/>
        </authorList>
    </citation>
    <scope>NUCLEOTIDE SEQUENCE [LARGE SCALE GENOMIC DNA]</scope>
    <source>
        <strain evidence="2 3">R27</strain>
    </source>
</reference>
<dbReference type="EMBL" id="JFHE01000002">
    <property type="protein sequence ID" value="KDR36783.1"/>
    <property type="molecule type" value="Genomic_DNA"/>
</dbReference>
<dbReference type="AlphaFoldDB" id="A0A069P839"/>
<sequence length="83" mass="8921">MFQTMQKNAAPHHIANPNAYAHIDAPATEAELLAQLQTASDNVLRLAGELHANANADADSLAEQHEIAQRLIGQLLAMPASQR</sequence>
<evidence type="ECO:0000313" key="2">
    <source>
        <dbReference type="EMBL" id="KDR36783.1"/>
    </source>
</evidence>
<dbReference type="Proteomes" id="UP000027439">
    <property type="component" value="Unassembled WGS sequence"/>
</dbReference>
<reference evidence="4" key="3">
    <citation type="journal article" date="2019" name="Int. J. Syst. Evol. Microbiol.">
        <title>The Global Catalogue of Microorganisms (GCM) 10K type strain sequencing project: providing services to taxonomists for standard genome sequencing and annotation.</title>
        <authorList>
            <consortium name="The Broad Institute Genomics Platform"/>
            <consortium name="The Broad Institute Genome Sequencing Center for Infectious Disease"/>
            <person name="Wu L."/>
            <person name="Ma J."/>
        </authorList>
    </citation>
    <scope>NUCLEOTIDE SEQUENCE [LARGE SCALE GENOMIC DNA]</scope>
    <source>
        <strain evidence="4">CGMCC 1.11013</strain>
    </source>
</reference>
<evidence type="ECO:0000313" key="4">
    <source>
        <dbReference type="Proteomes" id="UP000597138"/>
    </source>
</evidence>
<organism evidence="2 3">
    <name type="scientific">Caballeronia grimmiae</name>
    <dbReference type="NCBI Taxonomy" id="1071679"/>
    <lineage>
        <taxon>Bacteria</taxon>
        <taxon>Pseudomonadati</taxon>
        <taxon>Pseudomonadota</taxon>
        <taxon>Betaproteobacteria</taxon>
        <taxon>Burkholderiales</taxon>
        <taxon>Burkholderiaceae</taxon>
        <taxon>Caballeronia</taxon>
    </lineage>
</organism>
<keyword evidence="4" id="KW-1185">Reference proteome</keyword>
<accession>A0A069P839</accession>
<evidence type="ECO:0000313" key="3">
    <source>
        <dbReference type="Proteomes" id="UP000027439"/>
    </source>
</evidence>
<reference evidence="1" key="1">
    <citation type="journal article" date="2014" name="Int. J. Syst. Evol. Microbiol.">
        <title>Complete genome of a new Firmicutes species belonging to the dominant human colonic microbiota ('Ruminococcus bicirculans') reveals two chromosomes and a selective capacity to utilize plant glucans.</title>
        <authorList>
            <consortium name="NISC Comparative Sequencing Program"/>
            <person name="Wegmann U."/>
            <person name="Louis P."/>
            <person name="Goesmann A."/>
            <person name="Henrissat B."/>
            <person name="Duncan S.H."/>
            <person name="Flint H.J."/>
        </authorList>
    </citation>
    <scope>NUCLEOTIDE SEQUENCE</scope>
    <source>
        <strain evidence="1">CGMCC 1.11013</strain>
    </source>
</reference>
<dbReference type="RefSeq" id="WP_035960082.1">
    <property type="nucleotide sequence ID" value="NZ_BMEG01000005.1"/>
</dbReference>
<evidence type="ECO:0000313" key="1">
    <source>
        <dbReference type="EMBL" id="GGD77578.1"/>
    </source>
</evidence>
<proteinExistence type="predicted"/>
<gene>
    <name evidence="2" type="ORF">BG57_10375</name>
    <name evidence="1" type="ORF">GCM10010985_35080</name>
</gene>
<dbReference type="eggNOG" id="ENOG5032PNT">
    <property type="taxonomic scope" value="Bacteria"/>
</dbReference>
<name>A0A069P839_9BURK</name>
<dbReference type="OrthoDB" id="9009936at2"/>
<dbReference type="EMBL" id="BMEG01000005">
    <property type="protein sequence ID" value="GGD77578.1"/>
    <property type="molecule type" value="Genomic_DNA"/>
</dbReference>
<protein>
    <submittedName>
        <fullName evidence="2">Uncharacterized protein</fullName>
    </submittedName>
</protein>